<dbReference type="InterPro" id="IPR058549">
    <property type="entry name" value="MeMalonylCoA_mutase_a/b_site"/>
</dbReference>
<dbReference type="InterPro" id="IPR006099">
    <property type="entry name" value="MeMalonylCoA_mutase_a/b_cat"/>
</dbReference>
<dbReference type="SUPFAM" id="SSF51703">
    <property type="entry name" value="Cobalamin (vitamin B12)-dependent enzymes"/>
    <property type="match status" value="1"/>
</dbReference>
<name>M8D8W1_9BACL</name>
<dbReference type="PANTHER" id="PTHR48101">
    <property type="entry name" value="METHYLMALONYL-COA MUTASE, MITOCHONDRIAL-RELATED"/>
    <property type="match status" value="1"/>
</dbReference>
<evidence type="ECO:0000313" key="9">
    <source>
        <dbReference type="Proteomes" id="UP000012085"/>
    </source>
</evidence>
<comment type="caution">
    <text evidence="8">The sequence shown here is derived from an EMBL/GenBank/DDBJ whole genome shotgun (WGS) entry which is preliminary data.</text>
</comment>
<keyword evidence="6" id="KW-0170">Cobalt</keyword>
<protein>
    <recommendedName>
        <fullName evidence="3">methylmalonyl-CoA mutase</fullName>
        <ecNumber evidence="3">5.4.99.2</ecNumber>
    </recommendedName>
</protein>
<feature type="domain" description="Methylmalonyl-CoA mutase alpha/beta chain catalytic" evidence="7">
    <location>
        <begin position="34"/>
        <end position="451"/>
    </location>
</feature>
<dbReference type="EC" id="5.4.99.2" evidence="3"/>
<dbReference type="PANTHER" id="PTHR48101:SF4">
    <property type="entry name" value="METHYLMALONYL-COA MUTASE, MITOCHONDRIAL"/>
    <property type="match status" value="1"/>
</dbReference>
<dbReference type="GO" id="GO:0031419">
    <property type="term" value="F:cobalamin binding"/>
    <property type="evidence" value="ECO:0007669"/>
    <property type="project" value="UniProtKB-KW"/>
</dbReference>
<proteinExistence type="inferred from homology"/>
<accession>M8D8W1</accession>
<dbReference type="SUPFAM" id="SSF52242">
    <property type="entry name" value="Cobalamin (vitamin B12)-binding domain"/>
    <property type="match status" value="1"/>
</dbReference>
<dbReference type="GO" id="GO:0004494">
    <property type="term" value="F:methylmalonyl-CoA mutase activity"/>
    <property type="evidence" value="ECO:0007669"/>
    <property type="project" value="UniProtKB-EC"/>
</dbReference>
<gene>
    <name evidence="8" type="ORF">H919_00860</name>
</gene>
<dbReference type="AlphaFoldDB" id="M8D8W1"/>
<dbReference type="GO" id="GO:0019678">
    <property type="term" value="P:propionate metabolic process, methylmalonyl pathway"/>
    <property type="evidence" value="ECO:0007669"/>
    <property type="project" value="TreeGrafter"/>
</dbReference>
<evidence type="ECO:0000256" key="3">
    <source>
        <dbReference type="ARBA" id="ARBA00012398"/>
    </source>
</evidence>
<dbReference type="Proteomes" id="UP000012085">
    <property type="component" value="Unassembled WGS sequence"/>
</dbReference>
<dbReference type="PATRIC" id="fig|1297581.3.peg.176"/>
<keyword evidence="4" id="KW-0846">Cobalamin</keyword>
<dbReference type="Gene3D" id="3.40.50.280">
    <property type="entry name" value="Cobalamin-binding domain"/>
    <property type="match status" value="1"/>
</dbReference>
<dbReference type="Pfam" id="PF01642">
    <property type="entry name" value="MM_CoA_mutase"/>
    <property type="match status" value="1"/>
</dbReference>
<sequence length="663" mass="74294">MKQVSFPIPSYDEWKQEVERSLKGKPIDQLYSTTYEHIQLKPIYTRADLEGAHVEQYPGFPSYVRGTKAEGYIKKGWEVSQQCAASTPERWNALIKQQLERGQTEIHVVLPKLNFSVQTLEQVGAMFSNICLEDYSLRIDTGACSFPFFPLLVEYIKESRQPLDRISGTIGMDPLGTLAITGKLPVPLAHLYDTMADVTKWATMHMPHVKTIIVHADPYHNGGGNAIQQLAFAFATAVEYINECLERGLTIDEVAQRIDFSFPVGSHFFMEIAKLRAARLIWTNIVQAFGGSEQSQKLFVHACTSYFTKTVYDPYVNMLRATTEAFAAIVGGVDSLHVSPFNEPFATEDELAARIARNTQLILREEAHMGKVIDPAGGSYYVETLTAQVAEQAWKLFQQIEAQGGMTSALQRGFVQTEIENIAKQREQHVKRRKEKIVGTNVYANLTEPPAPKHVYTPYGKTHMYVDVKTMEDALAFVQRRATAQHVIGENESPAITVSPIRQWRLSEPFEQLRQASERHEETSGQRPTVHLVNLGAIPKHKVRADFITGFFEAGGFAVIKNDGYMTVEEAVNGVLQTNGTHYIICGTDDDYVDAVPHIVRQVKMGKTDVRIYVAGKPSPDVEVTFTEAGVDGYIHIGSNCYDTILAFMKEMGVNVDDESTFY</sequence>
<evidence type="ECO:0000313" key="8">
    <source>
        <dbReference type="EMBL" id="EMT47226.1"/>
    </source>
</evidence>
<comment type="cofactor">
    <cofactor evidence="1">
        <name>adenosylcob(III)alamin</name>
        <dbReference type="ChEBI" id="CHEBI:18408"/>
    </cofactor>
</comment>
<evidence type="ECO:0000256" key="5">
    <source>
        <dbReference type="ARBA" id="ARBA00023235"/>
    </source>
</evidence>
<dbReference type="RefSeq" id="WP_003394204.1">
    <property type="nucleotide sequence ID" value="NZ_APCD01000001.1"/>
</dbReference>
<reference evidence="8 9" key="2">
    <citation type="journal article" date="2015" name="Genome Announc.">
        <title>Genome Sequence of Anoxybacillus flavithermus Strain AK1, a Thermophile Isolated from a Hot Spring in Saudi Arabia.</title>
        <authorList>
            <person name="Khalil A."/>
            <person name="Sivakumar N."/>
            <person name="Qarawi S."/>
        </authorList>
    </citation>
    <scope>NUCLEOTIDE SEQUENCE [LARGE SCALE GENOMIC DNA]</scope>
    <source>
        <strain evidence="8 9">AK1</strain>
    </source>
</reference>
<reference evidence="8 9" key="1">
    <citation type="submission" date="2013-03" db="EMBL/GenBank/DDBJ databases">
        <title>Assembly of a new bacterial strain Anoxybacillus flavithermus AK1.</title>
        <authorList>
            <person name="Rajan I."/>
            <person name="PoliReddy D."/>
            <person name="Sugumar T."/>
            <person name="Rathinam K."/>
            <person name="Alqarawi S."/>
            <person name="Khalil A.B."/>
            <person name="Sivakumar N."/>
        </authorList>
    </citation>
    <scope>NUCLEOTIDE SEQUENCE [LARGE SCALE GENOMIC DNA]</scope>
    <source>
        <strain evidence="8 9">AK1</strain>
    </source>
</reference>
<evidence type="ECO:0000256" key="1">
    <source>
        <dbReference type="ARBA" id="ARBA00001922"/>
    </source>
</evidence>
<evidence type="ECO:0000256" key="6">
    <source>
        <dbReference type="ARBA" id="ARBA00023285"/>
    </source>
</evidence>
<dbReference type="GO" id="GO:0046872">
    <property type="term" value="F:metal ion binding"/>
    <property type="evidence" value="ECO:0007669"/>
    <property type="project" value="InterPro"/>
</dbReference>
<dbReference type="CDD" id="cd03677">
    <property type="entry name" value="MM_CoA_mutase_beta"/>
    <property type="match status" value="1"/>
</dbReference>
<dbReference type="PROSITE" id="PS00544">
    <property type="entry name" value="METMALONYL_COA_MUTASE"/>
    <property type="match status" value="1"/>
</dbReference>
<evidence type="ECO:0000256" key="2">
    <source>
        <dbReference type="ARBA" id="ARBA00008465"/>
    </source>
</evidence>
<evidence type="ECO:0000259" key="7">
    <source>
        <dbReference type="Pfam" id="PF01642"/>
    </source>
</evidence>
<evidence type="ECO:0000256" key="4">
    <source>
        <dbReference type="ARBA" id="ARBA00022628"/>
    </source>
</evidence>
<dbReference type="InterPro" id="IPR036724">
    <property type="entry name" value="Cobalamin-bd_sf"/>
</dbReference>
<organism evidence="8 9">
    <name type="scientific">Anoxybacillus flavithermus AK1</name>
    <dbReference type="NCBI Taxonomy" id="1297581"/>
    <lineage>
        <taxon>Bacteria</taxon>
        <taxon>Bacillati</taxon>
        <taxon>Bacillota</taxon>
        <taxon>Bacilli</taxon>
        <taxon>Bacillales</taxon>
        <taxon>Anoxybacillaceae</taxon>
        <taxon>Anoxybacillus</taxon>
    </lineage>
</organism>
<dbReference type="InterPro" id="IPR016176">
    <property type="entry name" value="Cbl-dep_enz_cat"/>
</dbReference>
<dbReference type="EMBL" id="APCD01000001">
    <property type="protein sequence ID" value="EMT47226.1"/>
    <property type="molecule type" value="Genomic_DNA"/>
</dbReference>
<keyword evidence="5" id="KW-0413">Isomerase</keyword>
<dbReference type="Gene3D" id="3.20.20.240">
    <property type="entry name" value="Methylmalonyl-CoA mutase"/>
    <property type="match status" value="1"/>
</dbReference>
<comment type="similarity">
    <text evidence="2">Belongs to the methylmalonyl-CoA mutase family.</text>
</comment>
<dbReference type="GO" id="GO:0005737">
    <property type="term" value="C:cytoplasm"/>
    <property type="evidence" value="ECO:0007669"/>
    <property type="project" value="TreeGrafter"/>
</dbReference>